<gene>
    <name evidence="2" type="ORF">FDP41_008035</name>
</gene>
<evidence type="ECO:0000313" key="2">
    <source>
        <dbReference type="EMBL" id="KAF0984120.1"/>
    </source>
</evidence>
<feature type="transmembrane region" description="Helical" evidence="1">
    <location>
        <begin position="231"/>
        <end position="259"/>
    </location>
</feature>
<accession>A0A6A5CEX8</accession>
<dbReference type="VEuPathDB" id="AmoebaDB:FDP41_008035"/>
<reference evidence="2 3" key="1">
    <citation type="journal article" date="2019" name="Sci. Rep.">
        <title>Nanopore sequencing improves the draft genome of the human pathogenic amoeba Naegleria fowleri.</title>
        <authorList>
            <person name="Liechti N."/>
            <person name="Schurch N."/>
            <person name="Bruggmann R."/>
            <person name="Wittwer M."/>
        </authorList>
    </citation>
    <scope>NUCLEOTIDE SEQUENCE [LARGE SCALE GENOMIC DNA]</scope>
    <source>
        <strain evidence="2 3">ATCC 30894</strain>
    </source>
</reference>
<dbReference type="VEuPathDB" id="AmoebaDB:NfTy_004050"/>
<keyword evidence="1" id="KW-0812">Transmembrane</keyword>
<proteinExistence type="predicted"/>
<evidence type="ECO:0000313" key="3">
    <source>
        <dbReference type="Proteomes" id="UP000444721"/>
    </source>
</evidence>
<dbReference type="OrthoDB" id="10266899at2759"/>
<dbReference type="EMBL" id="VFQX01000004">
    <property type="protein sequence ID" value="KAF0984120.1"/>
    <property type="molecule type" value="Genomic_DNA"/>
</dbReference>
<keyword evidence="1" id="KW-1133">Transmembrane helix</keyword>
<keyword evidence="1" id="KW-0472">Membrane</keyword>
<dbReference type="OMA" id="VTYYYKE"/>
<organism evidence="2 3">
    <name type="scientific">Naegleria fowleri</name>
    <name type="common">Brain eating amoeba</name>
    <dbReference type="NCBI Taxonomy" id="5763"/>
    <lineage>
        <taxon>Eukaryota</taxon>
        <taxon>Discoba</taxon>
        <taxon>Heterolobosea</taxon>
        <taxon>Tetramitia</taxon>
        <taxon>Eutetramitia</taxon>
        <taxon>Vahlkampfiidae</taxon>
        <taxon>Naegleria</taxon>
    </lineage>
</organism>
<dbReference type="VEuPathDB" id="AmoebaDB:NF0091510"/>
<sequence>MNVHQRKILSSGALILAVVYSLLVIVGMMTFGVEAQKTYSITSYSSQVSVGTASSCYVNVVETVEYAFTGSYSTVARAVPYTIALDIPSSSVKVDVLTPGYSVSYTTVTSEANAYYITSTLYPSTPSGATTTIKIRRSYTVKGPITKNGNNNVVTYYYKEASDVTNLSVSFVFDSSLNLNSNDLTASSGGVVSGTTVTYYKSSLISNGEFIPYVSFPVRSQFDSCASSPGIGIGTIIGIIFAVIVFVICAIVCSIIGFFRRVFYRPSYGFGYYGFGPTYYQADPGFHHHHHHHQSGGHHHGGITGTSGFAH</sequence>
<comment type="caution">
    <text evidence="2">The sequence shown here is derived from an EMBL/GenBank/DDBJ whole genome shotgun (WGS) entry which is preliminary data.</text>
</comment>
<dbReference type="GeneID" id="68115253"/>
<keyword evidence="3" id="KW-1185">Reference proteome</keyword>
<evidence type="ECO:0000256" key="1">
    <source>
        <dbReference type="SAM" id="Phobius"/>
    </source>
</evidence>
<dbReference type="AlphaFoldDB" id="A0A6A5CEX8"/>
<dbReference type="Proteomes" id="UP000444721">
    <property type="component" value="Unassembled WGS sequence"/>
</dbReference>
<dbReference type="RefSeq" id="XP_044568833.1">
    <property type="nucleotide sequence ID" value="XM_044711846.1"/>
</dbReference>
<name>A0A6A5CEX8_NAEFO</name>
<feature type="transmembrane region" description="Helical" evidence="1">
    <location>
        <begin position="12"/>
        <end position="33"/>
    </location>
</feature>
<protein>
    <submittedName>
        <fullName evidence="2">Uncharacterized protein</fullName>
    </submittedName>
</protein>